<reference evidence="2" key="1">
    <citation type="journal article" date="2011" name="PLoS ONE">
        <title>Genome of a low-salinity ammonia-oxidizing archaeon determined by single-cell and metagenomic analysis.</title>
        <authorList>
            <person name="Blainey P.C."/>
            <person name="Mosier A.C."/>
            <person name="Potanina A."/>
            <person name="Francis C.A."/>
            <person name="Quake S.R."/>
        </authorList>
    </citation>
    <scope>NUCLEOTIDE SEQUENCE [LARGE SCALE GENOMIC DNA]</scope>
    <source>
        <strain evidence="2">SFB1</strain>
    </source>
</reference>
<accession>F3KKC0</accession>
<dbReference type="AlphaFoldDB" id="F3KKC0"/>
<dbReference type="EMBL" id="AEGP01000033">
    <property type="protein sequence ID" value="EGG42287.1"/>
    <property type="molecule type" value="Genomic_DNA"/>
</dbReference>
<protein>
    <submittedName>
        <fullName evidence="2">AsnC family transcription regulator</fullName>
    </submittedName>
</protein>
<dbReference type="Pfam" id="PF01037">
    <property type="entry name" value="AsnC_trans_reg"/>
    <property type="match status" value="1"/>
</dbReference>
<proteinExistence type="predicted"/>
<feature type="domain" description="Transcription regulator AsnC/Lrp ligand binding" evidence="1">
    <location>
        <begin position="8"/>
        <end position="74"/>
    </location>
</feature>
<dbReference type="HOGENOM" id="CLU_170329_2_0_2"/>
<dbReference type="Gene3D" id="3.30.70.920">
    <property type="match status" value="1"/>
</dbReference>
<dbReference type="STRING" id="886738.Nlim_0933"/>
<dbReference type="Proteomes" id="UP000004348">
    <property type="component" value="Chromosome"/>
</dbReference>
<dbReference type="InterPro" id="IPR019887">
    <property type="entry name" value="Tscrpt_reg_AsnC/Lrp_C"/>
</dbReference>
<dbReference type="InterPro" id="IPR011008">
    <property type="entry name" value="Dimeric_a/b-barrel"/>
</dbReference>
<comment type="caution">
    <text evidence="2">The sequence shown here is derived from an EMBL/GenBank/DDBJ whole genome shotgun (WGS) entry which is preliminary data.</text>
</comment>
<evidence type="ECO:0000259" key="1">
    <source>
        <dbReference type="Pfam" id="PF01037"/>
    </source>
</evidence>
<organism evidence="2">
    <name type="scientific">Candidatus Nitrosarchaeum limnium SFB1</name>
    <dbReference type="NCBI Taxonomy" id="886738"/>
    <lineage>
        <taxon>Archaea</taxon>
        <taxon>Nitrososphaerota</taxon>
        <taxon>Nitrososphaeria</taxon>
        <taxon>Nitrosopumilales</taxon>
        <taxon>Nitrosopumilaceae</taxon>
        <taxon>Nitrosarchaeum</taxon>
    </lineage>
</organism>
<dbReference type="SUPFAM" id="SSF54909">
    <property type="entry name" value="Dimeric alpha+beta barrel"/>
    <property type="match status" value="1"/>
</dbReference>
<gene>
    <name evidence="2" type="ORF">Nlim_0933</name>
</gene>
<name>F3KKC0_9ARCH</name>
<sequence length="76" mass="8877">MEKAYMLISCDVGEEHYVYSKLQKIPEIKDCIITYGSYDIVAKFETNTLDEMNQAILSKIRRLEKIRSTITLRVTD</sequence>
<evidence type="ECO:0000313" key="2">
    <source>
        <dbReference type="EMBL" id="EGG42287.1"/>
    </source>
</evidence>